<comment type="caution">
    <text evidence="1">The sequence shown here is derived from an EMBL/GenBank/DDBJ whole genome shotgun (WGS) entry which is preliminary data.</text>
</comment>
<protein>
    <submittedName>
        <fullName evidence="1">Uncharacterized protein</fullName>
    </submittedName>
</protein>
<dbReference type="PANTHER" id="PTHR46409:SF1">
    <property type="entry name" value="HTH PSQ-TYPE DOMAIN-CONTAINING PROTEIN"/>
    <property type="match status" value="1"/>
</dbReference>
<dbReference type="Proteomes" id="UP000801492">
    <property type="component" value="Unassembled WGS sequence"/>
</dbReference>
<sequence length="163" mass="18912">HNENQEEDYVSIEHSLRILKSLAKYVKVYATTWFEIKMQLSCRYGSKHFLGIMKRSQFLPEDLKVVIDTVLQRNGYFGHFVHIPLAIQKRQIPKFASLKFSAEDYIELTDWQSTTITEPLITVPISDNELHQMISEIDILQFPCHSQVVERCVKLVTEASVAV</sequence>
<name>A0A8K0G0D9_IGNLU</name>
<reference evidence="1" key="1">
    <citation type="submission" date="2019-08" db="EMBL/GenBank/DDBJ databases">
        <title>The genome of the North American firefly Photinus pyralis.</title>
        <authorList>
            <consortium name="Photinus pyralis genome working group"/>
            <person name="Fallon T.R."/>
            <person name="Sander Lower S.E."/>
            <person name="Weng J.-K."/>
        </authorList>
    </citation>
    <scope>NUCLEOTIDE SEQUENCE</scope>
    <source>
        <strain evidence="1">TRF0915ILg1</strain>
        <tissue evidence="1">Whole body</tissue>
    </source>
</reference>
<dbReference type="PANTHER" id="PTHR46409">
    <property type="entry name" value="HTH PSQ-TYPE DOMAIN-CONTAINING PROTEIN"/>
    <property type="match status" value="1"/>
</dbReference>
<dbReference type="AlphaFoldDB" id="A0A8K0G0D9"/>
<dbReference type="OrthoDB" id="8023395at2759"/>
<feature type="non-terminal residue" evidence="1">
    <location>
        <position position="163"/>
    </location>
</feature>
<evidence type="ECO:0000313" key="2">
    <source>
        <dbReference type="Proteomes" id="UP000801492"/>
    </source>
</evidence>
<keyword evidence="2" id="KW-1185">Reference proteome</keyword>
<dbReference type="EMBL" id="VTPC01090857">
    <property type="protein sequence ID" value="KAF2881099.1"/>
    <property type="molecule type" value="Genomic_DNA"/>
</dbReference>
<evidence type="ECO:0000313" key="1">
    <source>
        <dbReference type="EMBL" id="KAF2881099.1"/>
    </source>
</evidence>
<feature type="non-terminal residue" evidence="1">
    <location>
        <position position="1"/>
    </location>
</feature>
<organism evidence="1 2">
    <name type="scientific">Ignelater luminosus</name>
    <name type="common">Cucubano</name>
    <name type="synonym">Pyrophorus luminosus</name>
    <dbReference type="NCBI Taxonomy" id="2038154"/>
    <lineage>
        <taxon>Eukaryota</taxon>
        <taxon>Metazoa</taxon>
        <taxon>Ecdysozoa</taxon>
        <taxon>Arthropoda</taxon>
        <taxon>Hexapoda</taxon>
        <taxon>Insecta</taxon>
        <taxon>Pterygota</taxon>
        <taxon>Neoptera</taxon>
        <taxon>Endopterygota</taxon>
        <taxon>Coleoptera</taxon>
        <taxon>Polyphaga</taxon>
        <taxon>Elateriformia</taxon>
        <taxon>Elateroidea</taxon>
        <taxon>Elateridae</taxon>
        <taxon>Agrypninae</taxon>
        <taxon>Pyrophorini</taxon>
        <taxon>Ignelater</taxon>
    </lineage>
</organism>
<accession>A0A8K0G0D9</accession>
<proteinExistence type="predicted"/>
<gene>
    <name evidence="1" type="ORF">ILUMI_25081</name>
</gene>